<dbReference type="HAMAP" id="MF_00165">
    <property type="entry name" value="Thymidylate_kinase"/>
    <property type="match status" value="1"/>
</dbReference>
<dbReference type="Proteomes" id="UP000217076">
    <property type="component" value="Unassembled WGS sequence"/>
</dbReference>
<dbReference type="GO" id="GO:0006227">
    <property type="term" value="P:dUDP biosynthetic process"/>
    <property type="evidence" value="ECO:0007669"/>
    <property type="project" value="TreeGrafter"/>
</dbReference>
<dbReference type="CDD" id="cd01672">
    <property type="entry name" value="TMPK"/>
    <property type="match status" value="1"/>
</dbReference>
<evidence type="ECO:0000313" key="15">
    <source>
        <dbReference type="Proteomes" id="UP000217076"/>
    </source>
</evidence>
<evidence type="ECO:0000256" key="1">
    <source>
        <dbReference type="ARBA" id="ARBA00009776"/>
    </source>
</evidence>
<proteinExistence type="inferred from homology"/>
<dbReference type="PANTHER" id="PTHR10344:SF4">
    <property type="entry name" value="UMP-CMP KINASE 2, MITOCHONDRIAL"/>
    <property type="match status" value="1"/>
</dbReference>
<dbReference type="STRING" id="83401.SAMN05421742_103218"/>
<dbReference type="InterPro" id="IPR018094">
    <property type="entry name" value="Thymidylate_kinase"/>
</dbReference>
<feature type="binding site" evidence="12">
    <location>
        <begin position="13"/>
        <end position="20"/>
    </location>
    <ligand>
        <name>ATP</name>
        <dbReference type="ChEBI" id="CHEBI:30616"/>
    </ligand>
</feature>
<dbReference type="Gene3D" id="3.40.50.300">
    <property type="entry name" value="P-loop containing nucleotide triphosphate hydrolases"/>
    <property type="match status" value="1"/>
</dbReference>
<dbReference type="EC" id="2.7.4.9" evidence="2 12"/>
<evidence type="ECO:0000256" key="7">
    <source>
        <dbReference type="ARBA" id="ARBA00022777"/>
    </source>
</evidence>
<gene>
    <name evidence="12" type="primary">tmk</name>
    <name evidence="14" type="ORF">SAMN05421742_103218</name>
</gene>
<feature type="domain" description="Thymidylate kinase-like" evidence="13">
    <location>
        <begin position="11"/>
        <end position="201"/>
    </location>
</feature>
<evidence type="ECO:0000313" key="14">
    <source>
        <dbReference type="EMBL" id="SDG92507.1"/>
    </source>
</evidence>
<keyword evidence="5 12" id="KW-0545">Nucleotide biosynthesis</keyword>
<evidence type="ECO:0000256" key="6">
    <source>
        <dbReference type="ARBA" id="ARBA00022741"/>
    </source>
</evidence>
<dbReference type="FunFam" id="3.40.50.300:FF:000225">
    <property type="entry name" value="Thymidylate kinase"/>
    <property type="match status" value="1"/>
</dbReference>
<evidence type="ECO:0000256" key="11">
    <source>
        <dbReference type="ARBA" id="ARBA00057735"/>
    </source>
</evidence>
<keyword evidence="7 12" id="KW-0418">Kinase</keyword>
<evidence type="ECO:0000256" key="9">
    <source>
        <dbReference type="ARBA" id="ARBA00029962"/>
    </source>
</evidence>
<evidence type="ECO:0000256" key="3">
    <source>
        <dbReference type="ARBA" id="ARBA00017144"/>
    </source>
</evidence>
<keyword evidence="4 12" id="KW-0808">Transferase</keyword>
<dbReference type="InterPro" id="IPR027417">
    <property type="entry name" value="P-loop_NTPase"/>
</dbReference>
<dbReference type="PROSITE" id="PS01331">
    <property type="entry name" value="THYMIDYLATE_KINASE"/>
    <property type="match status" value="1"/>
</dbReference>
<dbReference type="PANTHER" id="PTHR10344">
    <property type="entry name" value="THYMIDYLATE KINASE"/>
    <property type="match status" value="1"/>
</dbReference>
<evidence type="ECO:0000256" key="12">
    <source>
        <dbReference type="HAMAP-Rule" id="MF_00165"/>
    </source>
</evidence>
<dbReference type="GO" id="GO:0005524">
    <property type="term" value="F:ATP binding"/>
    <property type="evidence" value="ECO:0007669"/>
    <property type="project" value="UniProtKB-UniRule"/>
</dbReference>
<comment type="function">
    <text evidence="11 12">Phosphorylation of dTMP to form dTDP in both de novo and salvage pathways of dTTP synthesis.</text>
</comment>
<dbReference type="GO" id="GO:0006235">
    <property type="term" value="P:dTTP biosynthetic process"/>
    <property type="evidence" value="ECO:0007669"/>
    <property type="project" value="UniProtKB-UniRule"/>
</dbReference>
<keyword evidence="6 12" id="KW-0547">Nucleotide-binding</keyword>
<comment type="catalytic activity">
    <reaction evidence="10 12">
        <text>dTMP + ATP = dTDP + ADP</text>
        <dbReference type="Rhea" id="RHEA:13517"/>
        <dbReference type="ChEBI" id="CHEBI:30616"/>
        <dbReference type="ChEBI" id="CHEBI:58369"/>
        <dbReference type="ChEBI" id="CHEBI:63528"/>
        <dbReference type="ChEBI" id="CHEBI:456216"/>
        <dbReference type="EC" id="2.7.4.9"/>
    </reaction>
</comment>
<dbReference type="SUPFAM" id="SSF52540">
    <property type="entry name" value="P-loop containing nucleoside triphosphate hydrolases"/>
    <property type="match status" value="1"/>
</dbReference>
<evidence type="ECO:0000256" key="8">
    <source>
        <dbReference type="ARBA" id="ARBA00022840"/>
    </source>
</evidence>
<keyword evidence="8 12" id="KW-0067">ATP-binding</keyword>
<dbReference type="InterPro" id="IPR018095">
    <property type="entry name" value="Thymidylate_kin_CS"/>
</dbReference>
<evidence type="ECO:0000259" key="13">
    <source>
        <dbReference type="Pfam" id="PF02223"/>
    </source>
</evidence>
<dbReference type="GO" id="GO:0004798">
    <property type="term" value="F:dTMP kinase activity"/>
    <property type="evidence" value="ECO:0007669"/>
    <property type="project" value="UniProtKB-UniRule"/>
</dbReference>
<reference evidence="15" key="1">
    <citation type="submission" date="2016-10" db="EMBL/GenBank/DDBJ databases">
        <authorList>
            <person name="Varghese N."/>
            <person name="Submissions S."/>
        </authorList>
    </citation>
    <scope>NUCLEOTIDE SEQUENCE [LARGE SCALE GENOMIC DNA]</scope>
    <source>
        <strain evidence="15">930I</strain>
    </source>
</reference>
<dbReference type="GO" id="GO:0006233">
    <property type="term" value="P:dTDP biosynthetic process"/>
    <property type="evidence" value="ECO:0007669"/>
    <property type="project" value="InterPro"/>
</dbReference>
<dbReference type="EMBL" id="FNCV01000003">
    <property type="protein sequence ID" value="SDG92507.1"/>
    <property type="molecule type" value="Genomic_DNA"/>
</dbReference>
<evidence type="ECO:0000256" key="2">
    <source>
        <dbReference type="ARBA" id="ARBA00012980"/>
    </source>
</evidence>
<dbReference type="RefSeq" id="WP_092617049.1">
    <property type="nucleotide sequence ID" value="NZ_FNCV01000003.1"/>
</dbReference>
<dbReference type="AlphaFoldDB" id="A0A1G7Y819"/>
<evidence type="ECO:0000256" key="10">
    <source>
        <dbReference type="ARBA" id="ARBA00048743"/>
    </source>
</evidence>
<keyword evidence="15" id="KW-1185">Reference proteome</keyword>
<evidence type="ECO:0000256" key="4">
    <source>
        <dbReference type="ARBA" id="ARBA00022679"/>
    </source>
</evidence>
<dbReference type="Pfam" id="PF02223">
    <property type="entry name" value="Thymidylate_kin"/>
    <property type="match status" value="1"/>
</dbReference>
<organism evidence="14 15">
    <name type="scientific">Roseospirillum parvum</name>
    <dbReference type="NCBI Taxonomy" id="83401"/>
    <lineage>
        <taxon>Bacteria</taxon>
        <taxon>Pseudomonadati</taxon>
        <taxon>Pseudomonadota</taxon>
        <taxon>Alphaproteobacteria</taxon>
        <taxon>Rhodospirillales</taxon>
        <taxon>Rhodospirillaceae</taxon>
        <taxon>Roseospirillum</taxon>
    </lineage>
</organism>
<name>A0A1G7Y819_9PROT</name>
<sequence length="219" mass="23505">MAPAAGRFITFEGGEGGGKTTQLARLAEDLRAAGHAVLTTREPGGSPGAEEIRRLLVTGEAGRWDARTEALLHMAARRDHLVRVVWPALAEGKVVLCDRFLDSTRAYQGYGHGLGRDWVDRLASVVIGDFAPDLTLILDLDPAQGLARAAGRGDAETRYETLADAFHQRVREGFHAIAKAEPGRCRLIDSSQPKERVAALIAGQVRALLAASPQAVRTP</sequence>
<accession>A0A1G7Y819</accession>
<comment type="similarity">
    <text evidence="1 12">Belongs to the thymidylate kinase family.</text>
</comment>
<dbReference type="InterPro" id="IPR039430">
    <property type="entry name" value="Thymidylate_kin-like_dom"/>
</dbReference>
<dbReference type="NCBIfam" id="TIGR00041">
    <property type="entry name" value="DTMP_kinase"/>
    <property type="match status" value="1"/>
</dbReference>
<protein>
    <recommendedName>
        <fullName evidence="3 12">Thymidylate kinase</fullName>
        <ecNumber evidence="2 12">2.7.4.9</ecNumber>
    </recommendedName>
    <alternativeName>
        <fullName evidence="9 12">dTMP kinase</fullName>
    </alternativeName>
</protein>
<evidence type="ECO:0000256" key="5">
    <source>
        <dbReference type="ARBA" id="ARBA00022727"/>
    </source>
</evidence>
<dbReference type="OrthoDB" id="9774907at2"/>
<dbReference type="GO" id="GO:0005829">
    <property type="term" value="C:cytosol"/>
    <property type="evidence" value="ECO:0007669"/>
    <property type="project" value="TreeGrafter"/>
</dbReference>